<evidence type="ECO:0000256" key="4">
    <source>
        <dbReference type="ARBA" id="ARBA00022475"/>
    </source>
</evidence>
<keyword evidence="7 10" id="KW-0283">Flagellar rotation</keyword>
<comment type="function">
    <text evidence="1 10">Controls the rotational direction of flagella during chemotaxis.</text>
</comment>
<keyword evidence="5 10" id="KW-0145">Chemotaxis</keyword>
<keyword evidence="9 10" id="KW-0472">Membrane</keyword>
<accession>A0AA97F5U0</accession>
<dbReference type="GO" id="GO:0009425">
    <property type="term" value="C:bacterial-type flagellum basal body"/>
    <property type="evidence" value="ECO:0007669"/>
    <property type="project" value="InterPro"/>
</dbReference>
<evidence type="ECO:0000256" key="5">
    <source>
        <dbReference type="ARBA" id="ARBA00022500"/>
    </source>
</evidence>
<dbReference type="AlphaFoldDB" id="A0AA97F5U0"/>
<evidence type="ECO:0000256" key="3">
    <source>
        <dbReference type="ARBA" id="ARBA00008281"/>
    </source>
</evidence>
<dbReference type="GO" id="GO:0005886">
    <property type="term" value="C:plasma membrane"/>
    <property type="evidence" value="ECO:0007669"/>
    <property type="project" value="UniProtKB-SubCell"/>
</dbReference>
<dbReference type="KEGG" id="acoa:RB602_13115"/>
<dbReference type="PANTHER" id="PTHR35091">
    <property type="entry name" value="FLAGELLAR PROTEIN FLIL"/>
    <property type="match status" value="1"/>
</dbReference>
<gene>
    <name evidence="11" type="ORF">RB602_13115</name>
</gene>
<organism evidence="11 12">
    <name type="scientific">Alterisphingorhabdus coralli</name>
    <dbReference type="NCBI Taxonomy" id="3071408"/>
    <lineage>
        <taxon>Bacteria</taxon>
        <taxon>Pseudomonadati</taxon>
        <taxon>Pseudomonadota</taxon>
        <taxon>Alphaproteobacteria</taxon>
        <taxon>Sphingomonadales</taxon>
        <taxon>Sphingomonadaceae</taxon>
        <taxon>Alterisphingorhabdus (ex Yan et al. 2024)</taxon>
    </lineage>
</organism>
<reference evidence="11 12" key="1">
    <citation type="submission" date="2023-10" db="EMBL/GenBank/DDBJ databases">
        <title>Complete genome sequence of a Sphingomonadaceae bacterium.</title>
        <authorList>
            <person name="Yan C."/>
        </authorList>
    </citation>
    <scope>NUCLEOTIDE SEQUENCE [LARGE SCALE GENOMIC DNA]</scope>
    <source>
        <strain evidence="11 12">SCSIO 66989</strain>
    </source>
</reference>
<evidence type="ECO:0000256" key="7">
    <source>
        <dbReference type="ARBA" id="ARBA00022779"/>
    </source>
</evidence>
<evidence type="ECO:0000313" key="12">
    <source>
        <dbReference type="Proteomes" id="UP001302429"/>
    </source>
</evidence>
<dbReference type="GO" id="GO:0006935">
    <property type="term" value="P:chemotaxis"/>
    <property type="evidence" value="ECO:0007669"/>
    <property type="project" value="UniProtKB-KW"/>
</dbReference>
<dbReference type="EMBL" id="CP136594">
    <property type="protein sequence ID" value="WOE74771.1"/>
    <property type="molecule type" value="Genomic_DNA"/>
</dbReference>
<dbReference type="Proteomes" id="UP001302429">
    <property type="component" value="Chromosome"/>
</dbReference>
<dbReference type="GO" id="GO:0071978">
    <property type="term" value="P:bacterial-type flagellum-dependent swarming motility"/>
    <property type="evidence" value="ECO:0007669"/>
    <property type="project" value="TreeGrafter"/>
</dbReference>
<name>A0AA97F5U0_9SPHN</name>
<evidence type="ECO:0000256" key="8">
    <source>
        <dbReference type="ARBA" id="ARBA00022989"/>
    </source>
</evidence>
<evidence type="ECO:0000313" key="11">
    <source>
        <dbReference type="EMBL" id="WOE74771.1"/>
    </source>
</evidence>
<feature type="transmembrane region" description="Helical" evidence="10">
    <location>
        <begin position="24"/>
        <end position="46"/>
    </location>
</feature>
<evidence type="ECO:0000256" key="10">
    <source>
        <dbReference type="RuleBase" id="RU364125"/>
    </source>
</evidence>
<keyword evidence="11" id="KW-0282">Flagellum</keyword>
<dbReference type="Pfam" id="PF03748">
    <property type="entry name" value="FliL"/>
    <property type="match status" value="1"/>
</dbReference>
<keyword evidence="12" id="KW-1185">Reference proteome</keyword>
<evidence type="ECO:0000256" key="6">
    <source>
        <dbReference type="ARBA" id="ARBA00022692"/>
    </source>
</evidence>
<evidence type="ECO:0000256" key="9">
    <source>
        <dbReference type="ARBA" id="ARBA00023136"/>
    </source>
</evidence>
<evidence type="ECO:0000256" key="1">
    <source>
        <dbReference type="ARBA" id="ARBA00002254"/>
    </source>
</evidence>
<comment type="subcellular location">
    <subcellularLocation>
        <location evidence="10">Cell inner membrane</location>
    </subcellularLocation>
    <subcellularLocation>
        <location evidence="2">Cell membrane</location>
        <topology evidence="2">Single-pass membrane protein</topology>
    </subcellularLocation>
</comment>
<dbReference type="RefSeq" id="WP_317081093.1">
    <property type="nucleotide sequence ID" value="NZ_CP136594.1"/>
</dbReference>
<keyword evidence="8 10" id="KW-1133">Transmembrane helix</keyword>
<keyword evidence="10" id="KW-0997">Cell inner membrane</keyword>
<keyword evidence="4" id="KW-1003">Cell membrane</keyword>
<dbReference type="InterPro" id="IPR005503">
    <property type="entry name" value="FliL"/>
</dbReference>
<sequence>MADSNNAEQQADEAPKKGGKMKKVIMLVLGITLVGGVSAAGGFYFAGGAAEQGPKKPELPKLVLKDGTEVESDSTKSATIDPKELQVTYHQMENAFTTNLYGGGFAQAEIAVSTPYDKRVIDAIEEHDIAVRSAIVMKLAAGDSATLETLDGKKAMAGELKEVINETLREKTGFGGVDQVYFTKFVVQ</sequence>
<proteinExistence type="inferred from homology"/>
<comment type="similarity">
    <text evidence="3 10">Belongs to the FliL family.</text>
</comment>
<dbReference type="PANTHER" id="PTHR35091:SF2">
    <property type="entry name" value="FLAGELLAR PROTEIN FLIL"/>
    <property type="match status" value="1"/>
</dbReference>
<keyword evidence="11" id="KW-0966">Cell projection</keyword>
<keyword evidence="11" id="KW-0969">Cilium</keyword>
<evidence type="ECO:0000256" key="2">
    <source>
        <dbReference type="ARBA" id="ARBA00004162"/>
    </source>
</evidence>
<keyword evidence="6 10" id="KW-0812">Transmembrane</keyword>
<protein>
    <recommendedName>
        <fullName evidence="10">Flagellar protein FliL</fullName>
    </recommendedName>
</protein>